<dbReference type="NCBIfam" id="NF002677">
    <property type="entry name" value="PRK02406.1"/>
    <property type="match status" value="1"/>
</dbReference>
<evidence type="ECO:0000256" key="2">
    <source>
        <dbReference type="ARBA" id="ARBA00010945"/>
    </source>
</evidence>
<dbReference type="SUPFAM" id="SSF56672">
    <property type="entry name" value="DNA/RNA polymerases"/>
    <property type="match status" value="1"/>
</dbReference>
<keyword evidence="5 16" id="KW-0963">Cytoplasm</keyword>
<keyword evidence="6 16" id="KW-0808">Transferase</keyword>
<keyword evidence="10 16" id="KW-0227">DNA damage</keyword>
<organism evidence="19 20">
    <name type="scientific">Thermalbibacter longus</name>
    <dbReference type="NCBI Taxonomy" id="2951981"/>
    <lineage>
        <taxon>Bacteria</taxon>
        <taxon>Pseudomonadati</taxon>
        <taxon>Thermomicrobiota</taxon>
        <taxon>Thermomicrobia</taxon>
        <taxon>Thermomicrobiales</taxon>
        <taxon>Thermomicrobiaceae</taxon>
        <taxon>Thermalbibacter</taxon>
    </lineage>
</organism>
<comment type="subunit">
    <text evidence="3 16">Monomer.</text>
</comment>
<dbReference type="GO" id="GO:0000287">
    <property type="term" value="F:magnesium ion binding"/>
    <property type="evidence" value="ECO:0007669"/>
    <property type="project" value="UniProtKB-UniRule"/>
</dbReference>
<dbReference type="FunFam" id="3.30.1490.100:FF:000004">
    <property type="entry name" value="DNA polymerase IV"/>
    <property type="match status" value="1"/>
</dbReference>
<proteinExistence type="inferred from homology"/>
<keyword evidence="11 16" id="KW-0460">Magnesium</keyword>
<dbReference type="SUPFAM" id="SSF100879">
    <property type="entry name" value="Lesion bypass DNA polymerase (Y-family), little finger domain"/>
    <property type="match status" value="1"/>
</dbReference>
<evidence type="ECO:0000256" key="4">
    <source>
        <dbReference type="ARBA" id="ARBA00022457"/>
    </source>
</evidence>
<dbReference type="Gene3D" id="1.10.150.20">
    <property type="entry name" value="5' to 3' exonuclease, C-terminal subdomain"/>
    <property type="match status" value="1"/>
</dbReference>
<feature type="domain" description="UmuC" evidence="18">
    <location>
        <begin position="7"/>
        <end position="188"/>
    </location>
</feature>
<dbReference type="InterPro" id="IPR017961">
    <property type="entry name" value="DNA_pol_Y-fam_little_finger"/>
</dbReference>
<evidence type="ECO:0000256" key="15">
    <source>
        <dbReference type="ARBA" id="ARBA00049244"/>
    </source>
</evidence>
<feature type="binding site" evidence="16">
    <location>
        <position position="11"/>
    </location>
    <ligand>
        <name>Mg(2+)</name>
        <dbReference type="ChEBI" id="CHEBI:18420"/>
    </ligand>
</feature>
<comment type="cofactor">
    <cofactor evidence="16">
        <name>Mg(2+)</name>
        <dbReference type="ChEBI" id="CHEBI:18420"/>
    </cofactor>
    <text evidence="16">Binds 2 magnesium ions per subunit.</text>
</comment>
<feature type="site" description="Substrate discrimination" evidence="16">
    <location>
        <position position="16"/>
    </location>
</feature>
<dbReference type="CDD" id="cd03586">
    <property type="entry name" value="PolY_Pol_IV_kappa"/>
    <property type="match status" value="1"/>
</dbReference>
<dbReference type="GO" id="GO:0006261">
    <property type="term" value="P:DNA-templated DNA replication"/>
    <property type="evidence" value="ECO:0007669"/>
    <property type="project" value="UniProtKB-UniRule"/>
</dbReference>
<keyword evidence="9 16" id="KW-0479">Metal-binding</keyword>
<feature type="region of interest" description="Disordered" evidence="17">
    <location>
        <begin position="228"/>
        <end position="258"/>
    </location>
</feature>
<dbReference type="InterPro" id="IPR036775">
    <property type="entry name" value="DNA_pol_Y-fam_lit_finger_sf"/>
</dbReference>
<name>A0AA41WFY8_9BACT</name>
<evidence type="ECO:0000256" key="5">
    <source>
        <dbReference type="ARBA" id="ARBA00022490"/>
    </source>
</evidence>
<evidence type="ECO:0000256" key="3">
    <source>
        <dbReference type="ARBA" id="ARBA00011245"/>
    </source>
</evidence>
<keyword evidence="8 16" id="KW-0235">DNA replication</keyword>
<dbReference type="GO" id="GO:0042276">
    <property type="term" value="P:error-prone translesion synthesis"/>
    <property type="evidence" value="ECO:0007669"/>
    <property type="project" value="TreeGrafter"/>
</dbReference>
<evidence type="ECO:0000256" key="17">
    <source>
        <dbReference type="SAM" id="MobiDB-lite"/>
    </source>
</evidence>
<reference evidence="19" key="1">
    <citation type="submission" date="2022-06" db="EMBL/GenBank/DDBJ databases">
        <title>CFH 74404 Thermomicrobiaceae sp.</title>
        <authorList>
            <person name="Ming H."/>
            <person name="Li W.-J."/>
            <person name="Zhao Z."/>
        </authorList>
    </citation>
    <scope>NUCLEOTIDE SEQUENCE</scope>
    <source>
        <strain evidence="19">CFH 74404</strain>
    </source>
</reference>
<dbReference type="PANTHER" id="PTHR11076:SF33">
    <property type="entry name" value="DNA POLYMERASE KAPPA"/>
    <property type="match status" value="1"/>
</dbReference>
<evidence type="ECO:0000256" key="16">
    <source>
        <dbReference type="HAMAP-Rule" id="MF_01113"/>
    </source>
</evidence>
<accession>A0AA41WFY8</accession>
<evidence type="ECO:0000256" key="11">
    <source>
        <dbReference type="ARBA" id="ARBA00022842"/>
    </source>
</evidence>
<dbReference type="EMBL" id="JAMSLR010000003">
    <property type="protein sequence ID" value="MCM8748701.1"/>
    <property type="molecule type" value="Genomic_DNA"/>
</dbReference>
<keyword evidence="14 16" id="KW-0234">DNA repair</keyword>
<dbReference type="InterPro" id="IPR022880">
    <property type="entry name" value="DNApol_IV"/>
</dbReference>
<dbReference type="InterPro" id="IPR050116">
    <property type="entry name" value="DNA_polymerase-Y"/>
</dbReference>
<dbReference type="InterPro" id="IPR043128">
    <property type="entry name" value="Rev_trsase/Diguanyl_cyclase"/>
</dbReference>
<dbReference type="Gene3D" id="3.30.1490.100">
    <property type="entry name" value="DNA polymerase, Y-family, little finger domain"/>
    <property type="match status" value="1"/>
</dbReference>
<evidence type="ECO:0000256" key="14">
    <source>
        <dbReference type="ARBA" id="ARBA00023204"/>
    </source>
</evidence>
<keyword evidence="7 16" id="KW-0548">Nucleotidyltransferase</keyword>
<keyword evidence="20" id="KW-1185">Reference proteome</keyword>
<dbReference type="Pfam" id="PF21999">
    <property type="entry name" value="IMS_HHH_1"/>
    <property type="match status" value="1"/>
</dbReference>
<dbReference type="AlphaFoldDB" id="A0AA41WFY8"/>
<dbReference type="Gene3D" id="3.40.1170.60">
    <property type="match status" value="1"/>
</dbReference>
<keyword evidence="4 16" id="KW-0515">Mutator protein</keyword>
<feature type="active site" evidence="16">
    <location>
        <position position="107"/>
    </location>
</feature>
<dbReference type="GO" id="GO:0006281">
    <property type="term" value="P:DNA repair"/>
    <property type="evidence" value="ECO:0007669"/>
    <property type="project" value="UniProtKB-UniRule"/>
</dbReference>
<dbReference type="PANTHER" id="PTHR11076">
    <property type="entry name" value="DNA REPAIR POLYMERASE UMUC / TRANSFERASE FAMILY MEMBER"/>
    <property type="match status" value="1"/>
</dbReference>
<dbReference type="FunFam" id="3.40.1170.60:FF:000001">
    <property type="entry name" value="DNA polymerase IV"/>
    <property type="match status" value="1"/>
</dbReference>
<dbReference type="Pfam" id="PF11799">
    <property type="entry name" value="IMS_C"/>
    <property type="match status" value="1"/>
</dbReference>
<comment type="caution">
    <text evidence="19">The sequence shown here is derived from an EMBL/GenBank/DDBJ whole genome shotgun (WGS) entry which is preliminary data.</text>
</comment>
<keyword evidence="13 16" id="KW-0238">DNA-binding</keyword>
<keyword evidence="12 16" id="KW-0239">DNA-directed DNA polymerase</keyword>
<evidence type="ECO:0000256" key="12">
    <source>
        <dbReference type="ARBA" id="ARBA00022932"/>
    </source>
</evidence>
<dbReference type="HAMAP" id="MF_01113">
    <property type="entry name" value="DNApol_IV"/>
    <property type="match status" value="1"/>
</dbReference>
<dbReference type="Gene3D" id="3.30.70.270">
    <property type="match status" value="1"/>
</dbReference>
<gene>
    <name evidence="16 19" type="primary">dinB</name>
    <name evidence="19" type="ORF">NET02_06045</name>
</gene>
<dbReference type="InterPro" id="IPR053848">
    <property type="entry name" value="IMS_HHH_1"/>
</dbReference>
<protein>
    <recommendedName>
        <fullName evidence="16">DNA polymerase IV</fullName>
        <shortName evidence="16">Pol IV</shortName>
        <ecNumber evidence="16">2.7.7.7</ecNumber>
    </recommendedName>
</protein>
<dbReference type="Pfam" id="PF00817">
    <property type="entry name" value="IMS"/>
    <property type="match status" value="1"/>
</dbReference>
<comment type="subcellular location">
    <subcellularLocation>
        <location evidence="1 16">Cytoplasm</location>
    </subcellularLocation>
</comment>
<dbReference type="InterPro" id="IPR001126">
    <property type="entry name" value="UmuC"/>
</dbReference>
<evidence type="ECO:0000256" key="13">
    <source>
        <dbReference type="ARBA" id="ARBA00023125"/>
    </source>
</evidence>
<evidence type="ECO:0000313" key="19">
    <source>
        <dbReference type="EMBL" id="MCM8748701.1"/>
    </source>
</evidence>
<feature type="compositionally biased region" description="Basic and acidic residues" evidence="17">
    <location>
        <begin position="238"/>
        <end position="258"/>
    </location>
</feature>
<dbReference type="PROSITE" id="PS50173">
    <property type="entry name" value="UMUC"/>
    <property type="match status" value="1"/>
</dbReference>
<evidence type="ECO:0000256" key="10">
    <source>
        <dbReference type="ARBA" id="ARBA00022763"/>
    </source>
</evidence>
<evidence type="ECO:0000256" key="6">
    <source>
        <dbReference type="ARBA" id="ARBA00022679"/>
    </source>
</evidence>
<comment type="function">
    <text evidence="16">Poorly processive, error-prone DNA polymerase involved in untargeted mutagenesis. Copies undamaged DNA at stalled replication forks, which arise in vivo from mismatched or misaligned primer ends. These misaligned primers can be extended by PolIV. Exhibits no 3'-5' exonuclease (proofreading) activity. May be involved in translesional synthesis, in conjunction with the beta clamp from PolIII.</text>
</comment>
<dbReference type="EC" id="2.7.7.7" evidence="16"/>
<dbReference type="RefSeq" id="WP_284056481.1">
    <property type="nucleotide sequence ID" value="NZ_JAMSLR010000003.1"/>
</dbReference>
<dbReference type="GO" id="GO:0003684">
    <property type="term" value="F:damaged DNA binding"/>
    <property type="evidence" value="ECO:0007669"/>
    <property type="project" value="InterPro"/>
</dbReference>
<feature type="binding site" evidence="16">
    <location>
        <position position="106"/>
    </location>
    <ligand>
        <name>Mg(2+)</name>
        <dbReference type="ChEBI" id="CHEBI:18420"/>
    </ligand>
</feature>
<evidence type="ECO:0000256" key="1">
    <source>
        <dbReference type="ARBA" id="ARBA00004496"/>
    </source>
</evidence>
<evidence type="ECO:0000256" key="9">
    <source>
        <dbReference type="ARBA" id="ARBA00022723"/>
    </source>
</evidence>
<dbReference type="Proteomes" id="UP001165306">
    <property type="component" value="Unassembled WGS sequence"/>
</dbReference>
<dbReference type="GO" id="GO:0003887">
    <property type="term" value="F:DNA-directed DNA polymerase activity"/>
    <property type="evidence" value="ECO:0007669"/>
    <property type="project" value="UniProtKB-UniRule"/>
</dbReference>
<evidence type="ECO:0000313" key="20">
    <source>
        <dbReference type="Proteomes" id="UP001165306"/>
    </source>
</evidence>
<evidence type="ECO:0000256" key="7">
    <source>
        <dbReference type="ARBA" id="ARBA00022695"/>
    </source>
</evidence>
<comment type="catalytic activity">
    <reaction evidence="15 16">
        <text>DNA(n) + a 2'-deoxyribonucleoside 5'-triphosphate = DNA(n+1) + diphosphate</text>
        <dbReference type="Rhea" id="RHEA:22508"/>
        <dbReference type="Rhea" id="RHEA-COMP:17339"/>
        <dbReference type="Rhea" id="RHEA-COMP:17340"/>
        <dbReference type="ChEBI" id="CHEBI:33019"/>
        <dbReference type="ChEBI" id="CHEBI:61560"/>
        <dbReference type="ChEBI" id="CHEBI:173112"/>
        <dbReference type="EC" id="2.7.7.7"/>
    </reaction>
</comment>
<evidence type="ECO:0000259" key="18">
    <source>
        <dbReference type="PROSITE" id="PS50173"/>
    </source>
</evidence>
<sequence length="407" mass="44916">MDAQRAVLHADLDAFFAAAEVRRRPELAGKPLIVGGRPGGRGVVSSASYEARRYGIRSGMPIRQAERLCPQAVFLPVDFAYYRELAAQFRAILSDLSSLVEHLSIDEACLELGPAPRWPEEPAAAGRRLRQRVRAELGLSVTVGIATNRTVAKVAADLAKPDGLRLIPPGQEATFLAPLPVDYLPGIGPNAARRLRELGVRTLGQLAQIPPYWLRVVFGRRAEEVHQRAQGIDPRPVTPEERAPKSIGHERTFHRDLSERSEIRQALRELSEKTAREMRLEGLQGQVVSVKVRFDDFTTLGRQRRLARPTIDGREIAEAAVGLAFELLDEWRRPVRLLGVRVSGLAPLAVQLALFDPRPLRALLLLRALDRLAARRDAAGASSRRPGTALGYPVGPARLLVSALERR</sequence>
<dbReference type="GO" id="GO:0005829">
    <property type="term" value="C:cytosol"/>
    <property type="evidence" value="ECO:0007669"/>
    <property type="project" value="TreeGrafter"/>
</dbReference>
<comment type="similarity">
    <text evidence="2 16">Belongs to the DNA polymerase type-Y family.</text>
</comment>
<dbReference type="GO" id="GO:0009432">
    <property type="term" value="P:SOS response"/>
    <property type="evidence" value="ECO:0007669"/>
    <property type="project" value="TreeGrafter"/>
</dbReference>
<dbReference type="InterPro" id="IPR043502">
    <property type="entry name" value="DNA/RNA_pol_sf"/>
</dbReference>
<evidence type="ECO:0000256" key="8">
    <source>
        <dbReference type="ARBA" id="ARBA00022705"/>
    </source>
</evidence>